<evidence type="ECO:0000256" key="5">
    <source>
        <dbReference type="ARBA" id="ARBA00023163"/>
    </source>
</evidence>
<dbReference type="CDD" id="cd00609">
    <property type="entry name" value="AAT_like"/>
    <property type="match status" value="1"/>
</dbReference>
<dbReference type="GO" id="GO:0030170">
    <property type="term" value="F:pyridoxal phosphate binding"/>
    <property type="evidence" value="ECO:0007669"/>
    <property type="project" value="InterPro"/>
</dbReference>
<sequence length="461" mass="54276">MYLNLPNDKKYLYEQIYEIIKNKIINGEIKEDEKLPSIRNLSKDINVSKNTIKKVYYKLEEEGYIYAKDKSGFYCRKIDDLIILNKKELKNNKIDDEKIKYDFSISGVDYDNFPYKVMQKYMKEAIDKDDIKILDKGSYKGYEPLRKAIKTYLKNSRNINTNSRNIIISSSTEHLFSMIKKLLTDQTLFAFENPGYAFGNKFYTYDLKNPIPLDLDDEGVKIDKLTDLNALCLFVTPFHQFPMGTVMSIQRRIELLNWASLSKDRYIIEDDYDSEFKFKGYPIESLKAMDKNSDVIYFGSFSKLIAPSMKISYMVLPDDLLKKYENNFKDLSNTVSNFLQKALAAFIESGEFEKHINRMKNIYYKKFDFIVKKLEEIEEISFPTKANSLNLLIKIDESVDIKKLNQILKEKSLRLINLNRFSYKKNEKDNYFILGFANLNKKEIDEGIEIIKFAIKKSKIY</sequence>
<dbReference type="RefSeq" id="WP_156329247.1">
    <property type="nucleotide sequence ID" value="NZ_CACRSW010000027.1"/>
</dbReference>
<dbReference type="Gene3D" id="3.40.640.10">
    <property type="entry name" value="Type I PLP-dependent aspartate aminotransferase-like (Major domain)"/>
    <property type="match status" value="1"/>
</dbReference>
<dbReference type="InterPro" id="IPR036388">
    <property type="entry name" value="WH-like_DNA-bd_sf"/>
</dbReference>
<dbReference type="GO" id="GO:0003700">
    <property type="term" value="F:DNA-binding transcription factor activity"/>
    <property type="evidence" value="ECO:0007669"/>
    <property type="project" value="InterPro"/>
</dbReference>
<dbReference type="SUPFAM" id="SSF53383">
    <property type="entry name" value="PLP-dependent transferases"/>
    <property type="match status" value="1"/>
</dbReference>
<dbReference type="EMBL" id="CACRSW010000027">
    <property type="protein sequence ID" value="VYT08005.1"/>
    <property type="molecule type" value="Genomic_DNA"/>
</dbReference>
<evidence type="ECO:0000256" key="1">
    <source>
        <dbReference type="ARBA" id="ARBA00005384"/>
    </source>
</evidence>
<comment type="similarity">
    <text evidence="1">In the C-terminal section; belongs to the class-I pyridoxal-phosphate-dependent aminotransferase family.</text>
</comment>
<feature type="domain" description="HTH gntR-type" evidence="6">
    <location>
        <begin position="10"/>
        <end position="78"/>
    </location>
</feature>
<dbReference type="Gene3D" id="1.10.10.10">
    <property type="entry name" value="Winged helix-like DNA-binding domain superfamily/Winged helix DNA-binding domain"/>
    <property type="match status" value="1"/>
</dbReference>
<dbReference type="Pfam" id="PF00392">
    <property type="entry name" value="GntR"/>
    <property type="match status" value="1"/>
</dbReference>
<dbReference type="PANTHER" id="PTHR46577:SF1">
    <property type="entry name" value="HTH-TYPE TRANSCRIPTIONAL REGULATORY PROTEIN GABR"/>
    <property type="match status" value="1"/>
</dbReference>
<name>A0A6N2TQX2_9FIRM</name>
<dbReference type="Pfam" id="PF00155">
    <property type="entry name" value="Aminotran_1_2"/>
    <property type="match status" value="1"/>
</dbReference>
<evidence type="ECO:0000256" key="3">
    <source>
        <dbReference type="ARBA" id="ARBA00023015"/>
    </source>
</evidence>
<dbReference type="SUPFAM" id="SSF46785">
    <property type="entry name" value="Winged helix' DNA-binding domain"/>
    <property type="match status" value="1"/>
</dbReference>
<dbReference type="InterPro" id="IPR000524">
    <property type="entry name" value="Tscrpt_reg_HTH_GntR"/>
</dbReference>
<evidence type="ECO:0000256" key="4">
    <source>
        <dbReference type="ARBA" id="ARBA00023125"/>
    </source>
</evidence>
<dbReference type="InterPro" id="IPR015421">
    <property type="entry name" value="PyrdxlP-dep_Trfase_major"/>
</dbReference>
<dbReference type="GO" id="GO:0003677">
    <property type="term" value="F:DNA binding"/>
    <property type="evidence" value="ECO:0007669"/>
    <property type="project" value="UniProtKB-KW"/>
</dbReference>
<dbReference type="InterPro" id="IPR036390">
    <property type="entry name" value="WH_DNA-bd_sf"/>
</dbReference>
<dbReference type="PROSITE" id="PS50949">
    <property type="entry name" value="HTH_GNTR"/>
    <property type="match status" value="1"/>
</dbReference>
<dbReference type="AlphaFoldDB" id="A0A6N2TQX2"/>
<protein>
    <submittedName>
        <fullName evidence="7">HTH-type transcriptional regulatory protein GabR</fullName>
    </submittedName>
</protein>
<proteinExistence type="inferred from homology"/>
<keyword evidence="4" id="KW-0238">DNA-binding</keyword>
<dbReference type="InterPro" id="IPR051446">
    <property type="entry name" value="HTH_trans_reg/aminotransferase"/>
</dbReference>
<evidence type="ECO:0000259" key="6">
    <source>
        <dbReference type="PROSITE" id="PS50949"/>
    </source>
</evidence>
<dbReference type="PANTHER" id="PTHR46577">
    <property type="entry name" value="HTH-TYPE TRANSCRIPTIONAL REGULATORY PROTEIN GABR"/>
    <property type="match status" value="1"/>
</dbReference>
<organism evidence="7">
    <name type="scientific">Anaerococcus vaginalis</name>
    <dbReference type="NCBI Taxonomy" id="33037"/>
    <lineage>
        <taxon>Bacteria</taxon>
        <taxon>Bacillati</taxon>
        <taxon>Bacillota</taxon>
        <taxon>Tissierellia</taxon>
        <taxon>Tissierellales</taxon>
        <taxon>Peptoniphilaceae</taxon>
        <taxon>Anaerococcus</taxon>
    </lineage>
</organism>
<dbReference type="InterPro" id="IPR004839">
    <property type="entry name" value="Aminotransferase_I/II_large"/>
</dbReference>
<gene>
    <name evidence="7" type="primary">gabR</name>
    <name evidence="7" type="ORF">AVLFYP127_00759</name>
</gene>
<keyword evidence="5" id="KW-0804">Transcription</keyword>
<dbReference type="InterPro" id="IPR015424">
    <property type="entry name" value="PyrdxlP-dep_Trfase"/>
</dbReference>
<keyword evidence="3" id="KW-0805">Transcription regulation</keyword>
<evidence type="ECO:0000313" key="7">
    <source>
        <dbReference type="EMBL" id="VYT08005.1"/>
    </source>
</evidence>
<dbReference type="CDD" id="cd07377">
    <property type="entry name" value="WHTH_GntR"/>
    <property type="match status" value="1"/>
</dbReference>
<accession>A0A6N2TQX2</accession>
<dbReference type="SMART" id="SM00345">
    <property type="entry name" value="HTH_GNTR"/>
    <property type="match status" value="1"/>
</dbReference>
<keyword evidence="2" id="KW-0663">Pyridoxal phosphate</keyword>
<reference evidence="7" key="1">
    <citation type="submission" date="2019-11" db="EMBL/GenBank/DDBJ databases">
        <authorList>
            <person name="Feng L."/>
        </authorList>
    </citation>
    <scope>NUCLEOTIDE SEQUENCE</scope>
    <source>
        <strain evidence="7">AvaginalisLFYP127</strain>
    </source>
</reference>
<evidence type="ECO:0000256" key="2">
    <source>
        <dbReference type="ARBA" id="ARBA00022898"/>
    </source>
</evidence>